<evidence type="ECO:0000313" key="3">
    <source>
        <dbReference type="Proteomes" id="UP000305517"/>
    </source>
</evidence>
<organism evidence="2 3">
    <name type="scientific">Hymenobacter jeollabukensis</name>
    <dbReference type="NCBI Taxonomy" id="2025313"/>
    <lineage>
        <taxon>Bacteria</taxon>
        <taxon>Pseudomonadati</taxon>
        <taxon>Bacteroidota</taxon>
        <taxon>Cytophagia</taxon>
        <taxon>Cytophagales</taxon>
        <taxon>Hymenobacteraceae</taxon>
        <taxon>Hymenobacter</taxon>
    </lineage>
</organism>
<dbReference type="EMBL" id="VAJM01000003">
    <property type="protein sequence ID" value="TLM93913.1"/>
    <property type="molecule type" value="Genomic_DNA"/>
</dbReference>
<sequence>MAYSVNLLTSVAECDVLLDQAAADLKRLNNRAANIDYARDASSDVATEIQAEMAGLDAEIDSLTDLVPTLAAGTKVRKQKEADLRHATTRRADLTDRQEARGPVALLTRERQQAETTARITELNDFIAAVEARKTAL</sequence>
<protein>
    <submittedName>
        <fullName evidence="2">Uncharacterized protein</fullName>
    </submittedName>
</protein>
<dbReference type="AlphaFoldDB" id="A0A5R8WRV3"/>
<accession>A0A5R8WRV3</accession>
<dbReference type="Proteomes" id="UP000305517">
    <property type="component" value="Unassembled WGS sequence"/>
</dbReference>
<name>A0A5R8WRV3_9BACT</name>
<evidence type="ECO:0000256" key="1">
    <source>
        <dbReference type="SAM" id="MobiDB-lite"/>
    </source>
</evidence>
<dbReference type="OrthoDB" id="884544at2"/>
<proteinExistence type="predicted"/>
<comment type="caution">
    <text evidence="2">The sequence shown here is derived from an EMBL/GenBank/DDBJ whole genome shotgun (WGS) entry which is preliminary data.</text>
</comment>
<gene>
    <name evidence="2" type="ORF">FDY95_07725</name>
</gene>
<feature type="region of interest" description="Disordered" evidence="1">
    <location>
        <begin position="79"/>
        <end position="100"/>
    </location>
</feature>
<evidence type="ECO:0000313" key="2">
    <source>
        <dbReference type="EMBL" id="TLM93913.1"/>
    </source>
</evidence>
<reference evidence="2 3" key="1">
    <citation type="submission" date="2019-05" db="EMBL/GenBank/DDBJ databases">
        <title>Hymenobacter edaphi sp. nov., isolated from abandoned arsenic-contaminated farmland soil.</title>
        <authorList>
            <person name="Nie L."/>
        </authorList>
    </citation>
    <scope>NUCLEOTIDE SEQUENCE [LARGE SCALE GENOMIC DNA]</scope>
    <source>
        <strain evidence="2 3">1-3-3-8</strain>
    </source>
</reference>
<dbReference type="RefSeq" id="WP_138076354.1">
    <property type="nucleotide sequence ID" value="NZ_VAJM01000003.1"/>
</dbReference>
<keyword evidence="3" id="KW-1185">Reference proteome</keyword>